<name>A0A498DDW4_9BACI</name>
<dbReference type="Gene3D" id="3.40.50.2000">
    <property type="entry name" value="Glycogen Phosphorylase B"/>
    <property type="match status" value="1"/>
</dbReference>
<dbReference type="Pfam" id="PF06925">
    <property type="entry name" value="MGDG_synth"/>
    <property type="match status" value="1"/>
</dbReference>
<organism evidence="7 8">
    <name type="scientific">Oceanobacillus piezotolerans</name>
    <dbReference type="NCBI Taxonomy" id="2448030"/>
    <lineage>
        <taxon>Bacteria</taxon>
        <taxon>Bacillati</taxon>
        <taxon>Bacillota</taxon>
        <taxon>Bacilli</taxon>
        <taxon>Bacillales</taxon>
        <taxon>Bacillaceae</taxon>
        <taxon>Oceanobacillus</taxon>
    </lineage>
</organism>
<dbReference type="InterPro" id="IPR050519">
    <property type="entry name" value="Glycosyltransf_28_UgtP"/>
</dbReference>
<evidence type="ECO:0000256" key="3">
    <source>
        <dbReference type="ARBA" id="ARBA00022676"/>
    </source>
</evidence>
<dbReference type="PANTHER" id="PTHR43025:SF3">
    <property type="entry name" value="MONOGALACTOSYLDIACYLGLYCEROL SYNTHASE 1, CHLOROPLASTIC"/>
    <property type="match status" value="1"/>
</dbReference>
<dbReference type="PANTHER" id="PTHR43025">
    <property type="entry name" value="MONOGALACTOSYLDIACYLGLYCEROL SYNTHASE"/>
    <property type="match status" value="1"/>
</dbReference>
<evidence type="ECO:0000256" key="4">
    <source>
        <dbReference type="ARBA" id="ARBA00022679"/>
    </source>
</evidence>
<dbReference type="SUPFAM" id="SSF53756">
    <property type="entry name" value="UDP-Glycosyltransferase/glycogen phosphorylase"/>
    <property type="match status" value="1"/>
</dbReference>
<evidence type="ECO:0000256" key="2">
    <source>
        <dbReference type="ARBA" id="ARBA00006962"/>
    </source>
</evidence>
<comment type="subcellular location">
    <subcellularLocation>
        <location evidence="1">Membrane</location>
    </subcellularLocation>
</comment>
<dbReference type="GO" id="GO:0009247">
    <property type="term" value="P:glycolipid biosynthetic process"/>
    <property type="evidence" value="ECO:0007669"/>
    <property type="project" value="InterPro"/>
</dbReference>
<comment type="caution">
    <text evidence="7">The sequence shown here is derived from an EMBL/GenBank/DDBJ whole genome shotgun (WGS) entry which is preliminary data.</text>
</comment>
<evidence type="ECO:0000259" key="6">
    <source>
        <dbReference type="Pfam" id="PF06925"/>
    </source>
</evidence>
<keyword evidence="4" id="KW-0808">Transferase</keyword>
<comment type="similarity">
    <text evidence="2">Belongs to the glycosyltransferase 28 family.</text>
</comment>
<dbReference type="GO" id="GO:0016020">
    <property type="term" value="C:membrane"/>
    <property type="evidence" value="ECO:0007669"/>
    <property type="project" value="UniProtKB-SubCell"/>
</dbReference>
<feature type="domain" description="Glycosyl transferase family 28 C-terminal" evidence="5">
    <location>
        <begin position="201"/>
        <end position="341"/>
    </location>
</feature>
<protein>
    <recommendedName>
        <fullName evidence="9">UDP-glucuronosyltransferase</fullName>
    </recommendedName>
</protein>
<dbReference type="InterPro" id="IPR009695">
    <property type="entry name" value="Diacylglyc_glucosyltr_N"/>
</dbReference>
<accession>A0A498DDW4</accession>
<evidence type="ECO:0000256" key="1">
    <source>
        <dbReference type="ARBA" id="ARBA00004370"/>
    </source>
</evidence>
<gene>
    <name evidence="7" type="ORF">D8M04_18185</name>
</gene>
<dbReference type="AlphaFoldDB" id="A0A498DDW4"/>
<reference evidence="7 8" key="1">
    <citation type="submission" date="2018-10" db="EMBL/GenBank/DDBJ databases">
        <title>Oceanobacillus sp. YLB-02 draft genome.</title>
        <authorList>
            <person name="Yu L."/>
        </authorList>
    </citation>
    <scope>NUCLEOTIDE SEQUENCE [LARGE SCALE GENOMIC DNA]</scope>
    <source>
        <strain evidence="7 8">YLB-02</strain>
    </source>
</reference>
<sequence>MMNRVLFMPLLHIPSGHHHAADSIKDHLEYFEEISEEYHYDKLEILSHCFGKLESLISSIYLQSIHKVPNIYSQIYKFVVVKDRKNYQIYDYLFSKKMLQVLEERDPHLIICTHALPSCLLNQLKGNNQWSGKVVNVYTDYFVNDLWGIRHIDYHFVPSVHVKQELTEKGVPENRIFVTGIPVHPIFKQPSGNRKSKDKLVVLISGGNMGAGSIEKLLQSLHPSGAITYYVLCGKNQLLYRKIQQLHQPEIKALPYLRSKEKMNQLYDSADAIITKPGGVTITECLWKKLPIFVYEALPGQEEFNLHYLKSQKLVFHLEDWNSSKNLEDQLVSKLKKENQQLDAFHQGIEERDIAQIIKGMI</sequence>
<evidence type="ECO:0000313" key="7">
    <source>
        <dbReference type="EMBL" id="RLL41167.1"/>
    </source>
</evidence>
<evidence type="ECO:0008006" key="9">
    <source>
        <dbReference type="Google" id="ProtNLM"/>
    </source>
</evidence>
<dbReference type="EMBL" id="RCHR01000009">
    <property type="protein sequence ID" value="RLL41167.1"/>
    <property type="molecule type" value="Genomic_DNA"/>
</dbReference>
<evidence type="ECO:0000313" key="8">
    <source>
        <dbReference type="Proteomes" id="UP000270219"/>
    </source>
</evidence>
<proteinExistence type="inferred from homology"/>
<dbReference type="Proteomes" id="UP000270219">
    <property type="component" value="Unassembled WGS sequence"/>
</dbReference>
<keyword evidence="3" id="KW-0328">Glycosyltransferase</keyword>
<feature type="domain" description="Diacylglycerol glucosyltransferase N-terminal" evidence="6">
    <location>
        <begin position="17"/>
        <end position="183"/>
    </location>
</feature>
<dbReference type="Pfam" id="PF04101">
    <property type="entry name" value="Glyco_tran_28_C"/>
    <property type="match status" value="1"/>
</dbReference>
<evidence type="ECO:0000259" key="5">
    <source>
        <dbReference type="Pfam" id="PF04101"/>
    </source>
</evidence>
<dbReference type="GO" id="GO:0016758">
    <property type="term" value="F:hexosyltransferase activity"/>
    <property type="evidence" value="ECO:0007669"/>
    <property type="project" value="InterPro"/>
</dbReference>
<dbReference type="InterPro" id="IPR007235">
    <property type="entry name" value="Glyco_trans_28_C"/>
</dbReference>
<keyword evidence="8" id="KW-1185">Reference proteome</keyword>